<evidence type="ECO:0000313" key="2">
    <source>
        <dbReference type="Proteomes" id="UP000013085"/>
    </source>
</evidence>
<dbReference type="Proteomes" id="UP000013085">
    <property type="component" value="Unassembled WGS sequence"/>
</dbReference>
<gene>
    <name evidence="1" type="ORF">HMPREF1090_03339</name>
</gene>
<dbReference type="EMBL" id="AGYR01000036">
    <property type="protein sequence ID" value="ENZ13058.1"/>
    <property type="molecule type" value="Genomic_DNA"/>
</dbReference>
<dbReference type="AlphaFoldDB" id="A0A0E2H9B2"/>
<sequence>MNAKAKQRKNQVNSVNIFEQEELVKKAAAIRQELQAHTWHDLETHGKFDKNARLSFISDDILIVGCDIGSDTHYMRAIDTRGRELSNLPGDCMRN</sequence>
<name>A0A0E2H9B2_9FIRM</name>
<protein>
    <submittedName>
        <fullName evidence="1">Uncharacterized protein</fullName>
    </submittedName>
</protein>
<proteinExistence type="predicted"/>
<evidence type="ECO:0000313" key="1">
    <source>
        <dbReference type="EMBL" id="ENZ13058.1"/>
    </source>
</evidence>
<organism evidence="1 2">
    <name type="scientific">[Clostridium] clostridioforme 90A8</name>
    <dbReference type="NCBI Taxonomy" id="999408"/>
    <lineage>
        <taxon>Bacteria</taxon>
        <taxon>Bacillati</taxon>
        <taxon>Bacillota</taxon>
        <taxon>Clostridia</taxon>
        <taxon>Lachnospirales</taxon>
        <taxon>Lachnospiraceae</taxon>
        <taxon>Enterocloster</taxon>
    </lineage>
</organism>
<reference evidence="1 2" key="1">
    <citation type="submission" date="2013-01" db="EMBL/GenBank/DDBJ databases">
        <title>The Genome Sequence of Clostridium clostridioforme 90A8.</title>
        <authorList>
            <consortium name="The Broad Institute Genome Sequencing Platform"/>
            <person name="Earl A."/>
            <person name="Ward D."/>
            <person name="Feldgarden M."/>
            <person name="Gevers D."/>
            <person name="Courvalin P."/>
            <person name="Lambert T."/>
            <person name="Walker B."/>
            <person name="Young S.K."/>
            <person name="Zeng Q."/>
            <person name="Gargeya S."/>
            <person name="Fitzgerald M."/>
            <person name="Haas B."/>
            <person name="Abouelleil A."/>
            <person name="Alvarado L."/>
            <person name="Arachchi H.M."/>
            <person name="Berlin A.M."/>
            <person name="Chapman S.B."/>
            <person name="Dewar J."/>
            <person name="Goldberg J."/>
            <person name="Griggs A."/>
            <person name="Gujja S."/>
            <person name="Hansen M."/>
            <person name="Howarth C."/>
            <person name="Imamovic A."/>
            <person name="Larimer J."/>
            <person name="McCowan C."/>
            <person name="Murphy C."/>
            <person name="Neiman D."/>
            <person name="Pearson M."/>
            <person name="Priest M."/>
            <person name="Roberts A."/>
            <person name="Saif S."/>
            <person name="Shea T."/>
            <person name="Sisk P."/>
            <person name="Sykes S."/>
            <person name="Wortman J."/>
            <person name="Nusbaum C."/>
            <person name="Birren B."/>
        </authorList>
    </citation>
    <scope>NUCLEOTIDE SEQUENCE [LARGE SCALE GENOMIC DNA]</scope>
    <source>
        <strain evidence="1 2">90A8</strain>
    </source>
</reference>
<comment type="caution">
    <text evidence="1">The sequence shown here is derived from an EMBL/GenBank/DDBJ whole genome shotgun (WGS) entry which is preliminary data.</text>
</comment>
<dbReference type="PATRIC" id="fig|999408.3.peg.3613"/>
<accession>A0A0E2H9B2</accession>
<dbReference type="HOGENOM" id="CLU_2488538_0_0_9"/>